<comment type="caution">
    <text evidence="1">The sequence shown here is derived from an EMBL/GenBank/DDBJ whole genome shotgun (WGS) entry which is preliminary data.</text>
</comment>
<dbReference type="Proteomes" id="UP000095358">
    <property type="component" value="Unassembled WGS sequence"/>
</dbReference>
<sequence length="232" mass="27129">MSNKQSLYNNGDLPLISLLKTNKSHSSLSDELSLLFKHTSPSVSTHTHSIIIIKDVVKPIDLKTWMKKHIKDEDPSVDAENSYETFVKENSIHVLSVKNLNEINKCLESLLLSVRNLINQKHDKVHAFTICIEGMDKFWDTESFLIHKSKRLKMPVINEIFLKLRLFKDISESYEHVVVRSLVILDKKRNIIVNEHVFDFEKFIETFMINCEILNISYIRMEINKRIYSNNV</sequence>
<accession>A0A1E5RQX6</accession>
<gene>
    <name evidence="1" type="ORF">AWRI3580_g1640</name>
</gene>
<organism evidence="1 2">
    <name type="scientific">Hanseniaspora uvarum</name>
    <name type="common">Yeast</name>
    <name type="synonym">Kloeckera apiculata</name>
    <dbReference type="NCBI Taxonomy" id="29833"/>
    <lineage>
        <taxon>Eukaryota</taxon>
        <taxon>Fungi</taxon>
        <taxon>Dikarya</taxon>
        <taxon>Ascomycota</taxon>
        <taxon>Saccharomycotina</taxon>
        <taxon>Saccharomycetes</taxon>
        <taxon>Saccharomycodales</taxon>
        <taxon>Saccharomycodaceae</taxon>
        <taxon>Hanseniaspora</taxon>
    </lineage>
</organism>
<reference evidence="2" key="1">
    <citation type="journal article" date="2016" name="Genome Announc.">
        <title>Genome sequences of three species of Hanseniaspora isolated from spontaneous wine fermentations.</title>
        <authorList>
            <person name="Sternes P.R."/>
            <person name="Lee D."/>
            <person name="Kutyna D.R."/>
            <person name="Borneman A.R."/>
        </authorList>
    </citation>
    <scope>NUCLEOTIDE SEQUENCE [LARGE SCALE GENOMIC DNA]</scope>
    <source>
        <strain evidence="2">AWRI3580</strain>
    </source>
</reference>
<dbReference type="VEuPathDB" id="FungiDB:AWRI3580_g1640"/>
<evidence type="ECO:0000313" key="1">
    <source>
        <dbReference type="EMBL" id="OEJ89270.1"/>
    </source>
</evidence>
<dbReference type="OrthoDB" id="3972781at2759"/>
<keyword evidence="2" id="KW-1185">Reference proteome</keyword>
<proteinExistence type="predicted"/>
<dbReference type="EMBL" id="LPNN01000004">
    <property type="protein sequence ID" value="OEJ89270.1"/>
    <property type="molecule type" value="Genomic_DNA"/>
</dbReference>
<evidence type="ECO:0000313" key="2">
    <source>
        <dbReference type="Proteomes" id="UP000095358"/>
    </source>
</evidence>
<name>A0A1E5RQX6_HANUV</name>
<dbReference type="AlphaFoldDB" id="A0A1E5RQX6"/>
<protein>
    <submittedName>
        <fullName evidence="1">Uncharacterized protein</fullName>
    </submittedName>
</protein>